<dbReference type="EC" id="2.4.1.241" evidence="10"/>
<evidence type="ECO:0000259" key="14">
    <source>
        <dbReference type="Pfam" id="PF00534"/>
    </source>
</evidence>
<comment type="similarity">
    <text evidence="1">Belongs to the glycosyltransferase group 1 family. Glycosyltransferase 4 subfamily.</text>
</comment>
<dbReference type="CDD" id="cd01635">
    <property type="entry name" value="Glycosyltransferase_GTB-type"/>
    <property type="match status" value="1"/>
</dbReference>
<reference evidence="15" key="1">
    <citation type="submission" date="2023-05" db="EMBL/GenBank/DDBJ databases">
        <title>Nepenthes gracilis genome sequencing.</title>
        <authorList>
            <person name="Fukushima K."/>
        </authorList>
    </citation>
    <scope>NUCLEOTIDE SEQUENCE</scope>
    <source>
        <strain evidence="15">SING2019-196</strain>
    </source>
</reference>
<organism evidence="15 16">
    <name type="scientific">Nepenthes gracilis</name>
    <name type="common">Slender pitcher plant</name>
    <dbReference type="NCBI Taxonomy" id="150966"/>
    <lineage>
        <taxon>Eukaryota</taxon>
        <taxon>Viridiplantae</taxon>
        <taxon>Streptophyta</taxon>
        <taxon>Embryophyta</taxon>
        <taxon>Tracheophyta</taxon>
        <taxon>Spermatophyta</taxon>
        <taxon>Magnoliopsida</taxon>
        <taxon>eudicotyledons</taxon>
        <taxon>Gunneridae</taxon>
        <taxon>Pentapetalae</taxon>
        <taxon>Caryophyllales</taxon>
        <taxon>Nepenthaceae</taxon>
        <taxon>Nepenthes</taxon>
    </lineage>
</organism>
<dbReference type="FunFam" id="3.40.50.2000:FF:000218">
    <property type="entry name" value="Digalactosyldiacylglycerol synthase 1, chloroplastic-like"/>
    <property type="match status" value="1"/>
</dbReference>
<evidence type="ECO:0000256" key="12">
    <source>
        <dbReference type="ARBA" id="ARBA00071595"/>
    </source>
</evidence>
<evidence type="ECO:0000256" key="8">
    <source>
        <dbReference type="ARBA" id="ARBA00023136"/>
    </source>
</evidence>
<dbReference type="GO" id="GO:0009707">
    <property type="term" value="C:chloroplast outer membrane"/>
    <property type="evidence" value="ECO:0007669"/>
    <property type="project" value="UniProtKB-SubCell"/>
</dbReference>
<keyword evidence="6" id="KW-1002">Plastid outer membrane</keyword>
<feature type="domain" description="Glycosyl transferase family 1" evidence="14">
    <location>
        <begin position="566"/>
        <end position="701"/>
    </location>
</feature>
<sequence length="811" mass="91934">MNNFIPQTTSSQPPRPSSPSPPPSGSSSRSGAFSFLSKGWRGVRDSADADLRLMRDRANSFKNLASSLDRELENFINSASTFSVPAIQSSPPTEIDFVKRLQPKLSEFRRVYSSPEFSRRVLDKWNPGTRIRIDLSAIKNAIVEEVEVEESERRGRGRERRRVVFKEFKGDWKREGEGEGEERFADWEPIRALKLRLREFEVKRSSEEIFGGLKSSEFVEKVKSSLKAFRREPQNSKEVPPLDVPELLAYFVRQSEPFLDHLGVRRDVCDKIVENLCSKSKSQLLMHSLSAGESSVIEREKMGDELDLRIASVLKSTGHSYEGSFWSDSVKHDPSDKKRHVAIVTTASLPWMTGTAVNPLFRAAYLAKSAEQKVTLLIPWLCKSDQELVYPSNLIFQSPEQQEVYIRNWIEERIGFKADFKISFYPGKFSKGRRSIIPAGDTSQFIPSKDADIAILEEPEHLNWYHHGRRWTDKFNHVVGIVHTNYLEYIKREKNGAIQAFFVKHINNLVARAYCHKILRLSAATQDLPKSVICNVHGVNPQFLKIGEKMASERALGQQAFSKGAYFLGKMVWAKGYRELIDLLSKHQNEMDGFKLDVFGNGEDAQEVKCVAERLKLNLNFQKGRDHADDSLHGYKVFINPSVSDVLCTATAEALAMGKFVVCADHPSNDFFRSFPNCLTYKTSEDFVAKLKEALASEPKPLTPEERYKLSWEAATQRFMEYSELQNVLKMEQRGADSTKVSGKTVTKSISMPNLSEIIDGGLAFAHYCLTGNEILRLATGAIPGSRDYGKQHCEDLHLLPPQVENPIFGW</sequence>
<dbReference type="Gene3D" id="3.40.50.2000">
    <property type="entry name" value="Glycogen Phosphorylase B"/>
    <property type="match status" value="1"/>
</dbReference>
<dbReference type="FunFam" id="3.40.50.2000:FF:000325">
    <property type="entry name" value="Digalactosyldiacylglycerol synthase 1, chloroplastic"/>
    <property type="match status" value="1"/>
</dbReference>
<dbReference type="EMBL" id="BSYO01000037">
    <property type="protein sequence ID" value="GMH30008.1"/>
    <property type="molecule type" value="Genomic_DNA"/>
</dbReference>
<comment type="subcellular location">
    <subcellularLocation>
        <location evidence="9">Plastid</location>
        <location evidence="9">Chloroplast outer membrane</location>
    </subcellularLocation>
</comment>
<dbReference type="SUPFAM" id="SSF53756">
    <property type="entry name" value="UDP-Glycosyltransferase/glycogen phosphorylase"/>
    <property type="match status" value="1"/>
</dbReference>
<evidence type="ECO:0000256" key="3">
    <source>
        <dbReference type="ARBA" id="ARBA00022640"/>
    </source>
</evidence>
<evidence type="ECO:0000256" key="1">
    <source>
        <dbReference type="ARBA" id="ARBA00009481"/>
    </source>
</evidence>
<evidence type="ECO:0000313" key="15">
    <source>
        <dbReference type="EMBL" id="GMH30008.1"/>
    </source>
</evidence>
<dbReference type="AlphaFoldDB" id="A0AAD3TJF3"/>
<evidence type="ECO:0000256" key="2">
    <source>
        <dbReference type="ARBA" id="ARBA00022528"/>
    </source>
</evidence>
<name>A0AAD3TJF3_NEPGR</name>
<dbReference type="Proteomes" id="UP001279734">
    <property type="component" value="Unassembled WGS sequence"/>
</dbReference>
<keyword evidence="16" id="KW-1185">Reference proteome</keyword>
<dbReference type="InterPro" id="IPR001296">
    <property type="entry name" value="Glyco_trans_1"/>
</dbReference>
<feature type="compositionally biased region" description="Pro residues" evidence="13">
    <location>
        <begin position="13"/>
        <end position="24"/>
    </location>
</feature>
<proteinExistence type="inferred from homology"/>
<keyword evidence="5" id="KW-0808">Transferase</keyword>
<gene>
    <name evidence="15" type="ORF">Nepgr_031851</name>
</gene>
<dbReference type="GO" id="GO:0019375">
    <property type="term" value="P:galactolipid biosynthetic process"/>
    <property type="evidence" value="ECO:0007669"/>
    <property type="project" value="TreeGrafter"/>
</dbReference>
<evidence type="ECO:0000256" key="13">
    <source>
        <dbReference type="SAM" id="MobiDB-lite"/>
    </source>
</evidence>
<comment type="caution">
    <text evidence="15">The sequence shown here is derived from an EMBL/GenBank/DDBJ whole genome shotgun (WGS) entry which is preliminary data.</text>
</comment>
<dbReference type="GO" id="GO:0046481">
    <property type="term" value="F:digalactosyldiacylglycerol synthase activity"/>
    <property type="evidence" value="ECO:0007669"/>
    <property type="project" value="UniProtKB-EC"/>
</dbReference>
<evidence type="ECO:0000256" key="6">
    <source>
        <dbReference type="ARBA" id="ARBA00022805"/>
    </source>
</evidence>
<dbReference type="PANTHER" id="PTHR46132">
    <property type="entry name" value="DIGALACTOSYLDIACYLGLYCEROL SYNTHASE 2, CHLOROPLASTIC"/>
    <property type="match status" value="1"/>
</dbReference>
<evidence type="ECO:0000256" key="9">
    <source>
        <dbReference type="ARBA" id="ARBA00024013"/>
    </source>
</evidence>
<feature type="region of interest" description="Disordered" evidence="13">
    <location>
        <begin position="1"/>
        <end position="33"/>
    </location>
</feature>
<feature type="compositionally biased region" description="Low complexity" evidence="13">
    <location>
        <begin position="1"/>
        <end position="12"/>
    </location>
</feature>
<dbReference type="Pfam" id="PF00534">
    <property type="entry name" value="Glycos_transf_1"/>
    <property type="match status" value="1"/>
</dbReference>
<keyword evidence="8" id="KW-0472">Membrane</keyword>
<keyword evidence="3" id="KW-0934">Plastid</keyword>
<keyword evidence="4" id="KW-0328">Glycosyltransferase</keyword>
<comment type="catalytic activity">
    <reaction evidence="11">
        <text>a 1,2-diacyl-3-O-(beta-D-galactosyl)-sn-glycerol + UDP-alpha-D-galactose = a 1,2-diacyl-3-O-[alpha-D-galactosyl-(1-&gt;6)-beta-D-galactosyl]-sn-glycerol + UDP + H(+)</text>
        <dbReference type="Rhea" id="RHEA:10520"/>
        <dbReference type="ChEBI" id="CHEBI:15378"/>
        <dbReference type="ChEBI" id="CHEBI:17615"/>
        <dbReference type="ChEBI" id="CHEBI:28396"/>
        <dbReference type="ChEBI" id="CHEBI:58223"/>
        <dbReference type="ChEBI" id="CHEBI:66914"/>
        <dbReference type="EC" id="2.4.1.241"/>
    </reaction>
</comment>
<dbReference type="PANTHER" id="PTHR46132:SF6">
    <property type="entry name" value="DIGALACTOSYLDIACYLGLYCEROL SYNTHASE 1, CHLOROPLASTIC"/>
    <property type="match status" value="1"/>
</dbReference>
<accession>A0AAD3TJF3</accession>
<keyword evidence="7" id="KW-0809">Transit peptide</keyword>
<evidence type="ECO:0000256" key="7">
    <source>
        <dbReference type="ARBA" id="ARBA00022946"/>
    </source>
</evidence>
<evidence type="ECO:0000256" key="10">
    <source>
        <dbReference type="ARBA" id="ARBA00024055"/>
    </source>
</evidence>
<evidence type="ECO:0000313" key="16">
    <source>
        <dbReference type="Proteomes" id="UP001279734"/>
    </source>
</evidence>
<evidence type="ECO:0000256" key="11">
    <source>
        <dbReference type="ARBA" id="ARBA00048651"/>
    </source>
</evidence>
<evidence type="ECO:0000256" key="5">
    <source>
        <dbReference type="ARBA" id="ARBA00022679"/>
    </source>
</evidence>
<dbReference type="InterPro" id="IPR044525">
    <property type="entry name" value="DGDG1/2"/>
</dbReference>
<keyword evidence="2" id="KW-0150">Chloroplast</keyword>
<evidence type="ECO:0000256" key="4">
    <source>
        <dbReference type="ARBA" id="ARBA00022676"/>
    </source>
</evidence>
<protein>
    <recommendedName>
        <fullName evidence="12">Digalactosyldiacylglycerol synthase 1, chloroplastic</fullName>
        <ecNumber evidence="10">2.4.1.241</ecNumber>
    </recommendedName>
</protein>